<dbReference type="AlphaFoldDB" id="A0A2X1ANE7"/>
<dbReference type="InterPro" id="IPR024706">
    <property type="entry name" value="Peroxiredoxin_AhpC-typ"/>
</dbReference>
<comment type="similarity">
    <text evidence="10">Belongs to the peroxiredoxin family. BCP/PrxQ subfamily.</text>
</comment>
<evidence type="ECO:0000256" key="9">
    <source>
        <dbReference type="ARBA" id="ARBA00032824"/>
    </source>
</evidence>
<dbReference type="Proteomes" id="UP000250358">
    <property type="component" value="Unassembled WGS sequence"/>
</dbReference>
<dbReference type="InterPro" id="IPR000866">
    <property type="entry name" value="AhpC/TSA"/>
</dbReference>
<dbReference type="InterPro" id="IPR036249">
    <property type="entry name" value="Thioredoxin-like_sf"/>
</dbReference>
<evidence type="ECO:0000256" key="7">
    <source>
        <dbReference type="ARBA" id="ARBA00023157"/>
    </source>
</evidence>
<reference evidence="15 16" key="1">
    <citation type="submission" date="2018-06" db="EMBL/GenBank/DDBJ databases">
        <authorList>
            <consortium name="Pathogen Informatics"/>
            <person name="Doyle S."/>
        </authorList>
    </citation>
    <scope>NUCLEOTIDE SEQUENCE [LARGE SCALE GENOMIC DNA]</scope>
    <source>
        <strain evidence="15 16">NCTC11165</strain>
    </source>
</reference>
<dbReference type="InterPro" id="IPR013766">
    <property type="entry name" value="Thioredoxin_domain"/>
</dbReference>
<organism evidence="15 16">
    <name type="scientific">Brevundimonas diminuta</name>
    <name type="common">Pseudomonas diminuta</name>
    <dbReference type="NCBI Taxonomy" id="293"/>
    <lineage>
        <taxon>Bacteria</taxon>
        <taxon>Pseudomonadati</taxon>
        <taxon>Pseudomonadota</taxon>
        <taxon>Alphaproteobacteria</taxon>
        <taxon>Caulobacterales</taxon>
        <taxon>Caulobacteraceae</taxon>
        <taxon>Brevundimonas</taxon>
    </lineage>
</organism>
<evidence type="ECO:0000313" key="15">
    <source>
        <dbReference type="EMBL" id="SPU46293.1"/>
    </source>
</evidence>
<accession>A0A2X1ANE7</accession>
<keyword evidence="8" id="KW-0676">Redox-active center</keyword>
<evidence type="ECO:0000259" key="14">
    <source>
        <dbReference type="PROSITE" id="PS51352"/>
    </source>
</evidence>
<evidence type="ECO:0000313" key="16">
    <source>
        <dbReference type="Proteomes" id="UP000250358"/>
    </source>
</evidence>
<dbReference type="CDD" id="cd03017">
    <property type="entry name" value="PRX_BCP"/>
    <property type="match status" value="1"/>
</dbReference>
<proteinExistence type="inferred from homology"/>
<comment type="catalytic activity">
    <reaction evidence="12">
        <text>a hydroperoxide + [thioredoxin]-dithiol = an alcohol + [thioredoxin]-disulfide + H2O</text>
        <dbReference type="Rhea" id="RHEA:62620"/>
        <dbReference type="Rhea" id="RHEA-COMP:10698"/>
        <dbReference type="Rhea" id="RHEA-COMP:10700"/>
        <dbReference type="ChEBI" id="CHEBI:15377"/>
        <dbReference type="ChEBI" id="CHEBI:29950"/>
        <dbReference type="ChEBI" id="CHEBI:30879"/>
        <dbReference type="ChEBI" id="CHEBI:35924"/>
        <dbReference type="ChEBI" id="CHEBI:50058"/>
        <dbReference type="EC" id="1.11.1.24"/>
    </reaction>
</comment>
<evidence type="ECO:0000256" key="5">
    <source>
        <dbReference type="ARBA" id="ARBA00022862"/>
    </source>
</evidence>
<dbReference type="GO" id="GO:0005737">
    <property type="term" value="C:cytoplasm"/>
    <property type="evidence" value="ECO:0007669"/>
    <property type="project" value="TreeGrafter"/>
</dbReference>
<dbReference type="GO" id="GO:0045454">
    <property type="term" value="P:cell redox homeostasis"/>
    <property type="evidence" value="ECO:0007669"/>
    <property type="project" value="TreeGrafter"/>
</dbReference>
<comment type="subunit">
    <text evidence="2">Monomer.</text>
</comment>
<dbReference type="PANTHER" id="PTHR42801:SF4">
    <property type="entry name" value="AHPC_TSA FAMILY PROTEIN"/>
    <property type="match status" value="1"/>
</dbReference>
<dbReference type="Gene3D" id="3.40.30.10">
    <property type="entry name" value="Glutaredoxin"/>
    <property type="match status" value="1"/>
</dbReference>
<sequence>MTDITENTPAPAFDLATDGGGRVSLDGLKGKNVVLYFYPKADTPGCTTEGQDFSALIDRFAAADAVVIGVSRDTVKKLDRFKAKHDLKVVLGSDEDGVVTESWGVWVQKKLYGREYMGIERATFLIDSQGAVRRAWRNVKVKGHAEEVLAAVEAL</sequence>
<dbReference type="PIRSF" id="PIRSF000239">
    <property type="entry name" value="AHPC"/>
    <property type="match status" value="1"/>
</dbReference>
<dbReference type="InterPro" id="IPR050924">
    <property type="entry name" value="Peroxiredoxin_BCP/PrxQ"/>
</dbReference>
<keyword evidence="4 15" id="KW-0575">Peroxidase</keyword>
<dbReference type="EMBL" id="UAQM01000035">
    <property type="protein sequence ID" value="SPU46293.1"/>
    <property type="molecule type" value="Genomic_DNA"/>
</dbReference>
<dbReference type="RefSeq" id="WP_128116185.1">
    <property type="nucleotide sequence ID" value="NZ_UAQM01000035.1"/>
</dbReference>
<dbReference type="PROSITE" id="PS51352">
    <property type="entry name" value="THIOREDOXIN_2"/>
    <property type="match status" value="1"/>
</dbReference>
<keyword evidence="7" id="KW-1015">Disulfide bond</keyword>
<evidence type="ECO:0000256" key="8">
    <source>
        <dbReference type="ARBA" id="ARBA00023284"/>
    </source>
</evidence>
<evidence type="ECO:0000256" key="6">
    <source>
        <dbReference type="ARBA" id="ARBA00023002"/>
    </source>
</evidence>
<evidence type="ECO:0000256" key="3">
    <source>
        <dbReference type="ARBA" id="ARBA00013017"/>
    </source>
</evidence>
<name>A0A2X1ANE7_BREDI</name>
<dbReference type="Pfam" id="PF00578">
    <property type="entry name" value="AhpC-TSA"/>
    <property type="match status" value="1"/>
</dbReference>
<dbReference type="GO" id="GO:0008379">
    <property type="term" value="F:thioredoxin peroxidase activity"/>
    <property type="evidence" value="ECO:0007669"/>
    <property type="project" value="TreeGrafter"/>
</dbReference>
<evidence type="ECO:0000256" key="12">
    <source>
        <dbReference type="ARBA" id="ARBA00049091"/>
    </source>
</evidence>
<feature type="active site" description="Cysteine sulfenic acid (-SOH) intermediate; for peroxidase activity" evidence="13">
    <location>
        <position position="46"/>
    </location>
</feature>
<dbReference type="SUPFAM" id="SSF52833">
    <property type="entry name" value="Thioredoxin-like"/>
    <property type="match status" value="1"/>
</dbReference>
<evidence type="ECO:0000256" key="4">
    <source>
        <dbReference type="ARBA" id="ARBA00022559"/>
    </source>
</evidence>
<protein>
    <recommendedName>
        <fullName evidence="3">thioredoxin-dependent peroxiredoxin</fullName>
        <ecNumber evidence="3">1.11.1.24</ecNumber>
    </recommendedName>
    <alternativeName>
        <fullName evidence="9">Thioredoxin peroxidase</fullName>
    </alternativeName>
    <alternativeName>
        <fullName evidence="11">Thioredoxin-dependent peroxiredoxin Bcp</fullName>
    </alternativeName>
</protein>
<gene>
    <name evidence="15" type="primary">bcp</name>
    <name evidence="15" type="ORF">NCTC11165_02624</name>
</gene>
<dbReference type="GO" id="GO:0034599">
    <property type="term" value="P:cellular response to oxidative stress"/>
    <property type="evidence" value="ECO:0007669"/>
    <property type="project" value="TreeGrafter"/>
</dbReference>
<evidence type="ECO:0000256" key="2">
    <source>
        <dbReference type="ARBA" id="ARBA00011245"/>
    </source>
</evidence>
<dbReference type="EC" id="1.11.1.24" evidence="3"/>
<evidence type="ECO:0000256" key="11">
    <source>
        <dbReference type="ARBA" id="ARBA00042639"/>
    </source>
</evidence>
<feature type="domain" description="Thioredoxin" evidence="14">
    <location>
        <begin position="4"/>
        <end position="155"/>
    </location>
</feature>
<dbReference type="PANTHER" id="PTHR42801">
    <property type="entry name" value="THIOREDOXIN-DEPENDENT PEROXIDE REDUCTASE"/>
    <property type="match status" value="1"/>
</dbReference>
<evidence type="ECO:0000256" key="10">
    <source>
        <dbReference type="ARBA" id="ARBA00038489"/>
    </source>
</evidence>
<evidence type="ECO:0000256" key="13">
    <source>
        <dbReference type="PIRSR" id="PIRSR000239-1"/>
    </source>
</evidence>
<keyword evidence="6 15" id="KW-0560">Oxidoreductase</keyword>
<dbReference type="FunFam" id="3.40.30.10:FF:000007">
    <property type="entry name" value="Thioredoxin-dependent thiol peroxidase"/>
    <property type="match status" value="1"/>
</dbReference>
<evidence type="ECO:0000256" key="1">
    <source>
        <dbReference type="ARBA" id="ARBA00003330"/>
    </source>
</evidence>
<keyword evidence="5" id="KW-0049">Antioxidant</keyword>
<comment type="function">
    <text evidence="1">Thiol-specific peroxidase that catalyzes the reduction of hydrogen peroxide and organic hydroperoxides to water and alcohols, respectively. Plays a role in cell protection against oxidative stress by detoxifying peroxides and as sensor of hydrogen peroxide-mediated signaling events.</text>
</comment>